<dbReference type="PANTHER" id="PTHR24320">
    <property type="entry name" value="RETINOL DEHYDROGENASE"/>
    <property type="match status" value="1"/>
</dbReference>
<proteinExistence type="inferred from homology"/>
<accession>A0A0M3K608</accession>
<evidence type="ECO:0000313" key="7">
    <source>
        <dbReference type="WBParaSite" id="ASIM_0001639901-mRNA-1"/>
    </source>
</evidence>
<keyword evidence="3" id="KW-0560">Oxidoreductase</keyword>
<reference evidence="7" key="1">
    <citation type="submission" date="2017-02" db="UniProtKB">
        <authorList>
            <consortium name="WormBaseParasite"/>
        </authorList>
    </citation>
    <scope>IDENTIFICATION</scope>
</reference>
<dbReference type="GO" id="GO:0016491">
    <property type="term" value="F:oxidoreductase activity"/>
    <property type="evidence" value="ECO:0007669"/>
    <property type="project" value="UniProtKB-KW"/>
</dbReference>
<evidence type="ECO:0000256" key="1">
    <source>
        <dbReference type="ARBA" id="ARBA00006484"/>
    </source>
</evidence>
<dbReference type="EMBL" id="UYRR01032579">
    <property type="protein sequence ID" value="VDK56088.1"/>
    <property type="molecule type" value="Genomic_DNA"/>
</dbReference>
<dbReference type="Pfam" id="PF00106">
    <property type="entry name" value="adh_short"/>
    <property type="match status" value="2"/>
</dbReference>
<evidence type="ECO:0000256" key="4">
    <source>
        <dbReference type="SAM" id="MobiDB-lite"/>
    </source>
</evidence>
<feature type="compositionally biased region" description="Polar residues" evidence="4">
    <location>
        <begin position="1"/>
        <end position="26"/>
    </location>
</feature>
<reference evidence="5 6" key="2">
    <citation type="submission" date="2018-11" db="EMBL/GenBank/DDBJ databases">
        <authorList>
            <consortium name="Pathogen Informatics"/>
        </authorList>
    </citation>
    <scope>NUCLEOTIDE SEQUENCE [LARGE SCALE GENOMIC DNA]</scope>
</reference>
<name>A0A0M3K608_ANISI</name>
<dbReference type="InterPro" id="IPR036291">
    <property type="entry name" value="NAD(P)-bd_dom_sf"/>
</dbReference>
<dbReference type="Gene3D" id="3.40.50.720">
    <property type="entry name" value="NAD(P)-binding Rossmann-like Domain"/>
    <property type="match status" value="1"/>
</dbReference>
<dbReference type="Proteomes" id="UP000267096">
    <property type="component" value="Unassembled WGS sequence"/>
</dbReference>
<evidence type="ECO:0000313" key="6">
    <source>
        <dbReference type="Proteomes" id="UP000267096"/>
    </source>
</evidence>
<keyword evidence="2" id="KW-0521">NADP</keyword>
<dbReference type="PANTHER" id="PTHR24320:SF282">
    <property type="entry name" value="WW DOMAIN-CONTAINING OXIDOREDUCTASE"/>
    <property type="match status" value="1"/>
</dbReference>
<sequence length="408" mass="45056">MDKQPQNEQCGQSKSGSESETPNSKSVPHPKYDSGTNALDLINDVDLKGKTALITGTNSGIGLETARTLCLCGAHIVMANRNMVASEQIRDKIMKEKVSNNSLRKIYSLRDNEISSELQPDAEIDLLNLDLSSLQSVEAAAKNYLSKDWPLHILILNAGVFGPQEKITVDGYERHFGVNHLGHFYLTYLLLPRLRESAPSRIVIVSSVSHTHTGIAPSMSTDEKLRILTALTPSYSAKFFYRLYANSKLCNILMAMKLHRMEHQNGVNTYVLHPGTMIASTGIARGFGFLAPLYNALIKPFTKSLQQGAATTVYCAVSEHLNSVGFFCIHYLLKGTLRKIPPYPCKNMVDGVQSKVIRLQESGKYYENCCDGENGLSGALAHDEALQDALWDKSVELIGKYEKNRAGN</sequence>
<evidence type="ECO:0000256" key="3">
    <source>
        <dbReference type="ARBA" id="ARBA00023002"/>
    </source>
</evidence>
<gene>
    <name evidence="5" type="ORF">ASIM_LOCUS15806</name>
</gene>
<protein>
    <submittedName>
        <fullName evidence="7">WW domain-containing oxidoreductase</fullName>
    </submittedName>
</protein>
<evidence type="ECO:0000256" key="2">
    <source>
        <dbReference type="ARBA" id="ARBA00022857"/>
    </source>
</evidence>
<dbReference type="WBParaSite" id="ASIM_0001639901-mRNA-1">
    <property type="protein sequence ID" value="ASIM_0001639901-mRNA-1"/>
    <property type="gene ID" value="ASIM_0001639901"/>
</dbReference>
<comment type="similarity">
    <text evidence="1">Belongs to the short-chain dehydrogenases/reductases (SDR) family.</text>
</comment>
<dbReference type="AlphaFoldDB" id="A0A0M3K608"/>
<feature type="region of interest" description="Disordered" evidence="4">
    <location>
        <begin position="1"/>
        <end position="35"/>
    </location>
</feature>
<dbReference type="InterPro" id="IPR002347">
    <property type="entry name" value="SDR_fam"/>
</dbReference>
<keyword evidence="6" id="KW-1185">Reference proteome</keyword>
<dbReference type="SUPFAM" id="SSF51735">
    <property type="entry name" value="NAD(P)-binding Rossmann-fold domains"/>
    <property type="match status" value="1"/>
</dbReference>
<organism evidence="7">
    <name type="scientific">Anisakis simplex</name>
    <name type="common">Herring worm</name>
    <dbReference type="NCBI Taxonomy" id="6269"/>
    <lineage>
        <taxon>Eukaryota</taxon>
        <taxon>Metazoa</taxon>
        <taxon>Ecdysozoa</taxon>
        <taxon>Nematoda</taxon>
        <taxon>Chromadorea</taxon>
        <taxon>Rhabditida</taxon>
        <taxon>Spirurina</taxon>
        <taxon>Ascaridomorpha</taxon>
        <taxon>Ascaridoidea</taxon>
        <taxon>Anisakidae</taxon>
        <taxon>Anisakis</taxon>
        <taxon>Anisakis simplex complex</taxon>
    </lineage>
</organism>
<evidence type="ECO:0000313" key="5">
    <source>
        <dbReference type="EMBL" id="VDK56088.1"/>
    </source>
</evidence>
<dbReference type="OrthoDB" id="9989144at2759"/>